<comment type="caution">
    <text evidence="2">The sequence shown here is derived from an EMBL/GenBank/DDBJ whole genome shotgun (WGS) entry which is preliminary data.</text>
</comment>
<dbReference type="Proteomes" id="UP001178507">
    <property type="component" value="Unassembled WGS sequence"/>
</dbReference>
<sequence length="277" mass="29174">MYEEPSIVDLVKDKSGAELFKEMYRLLPTLSFEDYFKNGVWQNDMMRLDIEVIDAHRREAGAPDPPAMEEVDFPPLPGNSQASSLGGLMRALVPGGTPVVVPPGGSPVAALARAATGMQDPSLMGEATAPAEAKAPGFPAVPLAAAVPKMAAPAPLDMKVIALFVSKWKLDPSKAKAALEKLMPSRRRFVMQNFKHVPMNGSSSEKLQEYIAQCEQTGCWDAATEAAAVPDAGGVKRPLEGSDEGPNKRQNTGAITSKSMAAVASKAASKAAAKSAA</sequence>
<gene>
    <name evidence="2" type="ORF">EVOR1521_LOCUS7708</name>
</gene>
<dbReference type="EMBL" id="CAUJNA010000635">
    <property type="protein sequence ID" value="CAJ1379472.1"/>
    <property type="molecule type" value="Genomic_DNA"/>
</dbReference>
<feature type="region of interest" description="Disordered" evidence="1">
    <location>
        <begin position="231"/>
        <end position="260"/>
    </location>
</feature>
<evidence type="ECO:0000256" key="1">
    <source>
        <dbReference type="SAM" id="MobiDB-lite"/>
    </source>
</evidence>
<dbReference type="AlphaFoldDB" id="A0AA36MPK8"/>
<name>A0AA36MPK8_9DINO</name>
<reference evidence="2" key="1">
    <citation type="submission" date="2023-08" db="EMBL/GenBank/DDBJ databases">
        <authorList>
            <person name="Chen Y."/>
            <person name="Shah S."/>
            <person name="Dougan E. K."/>
            <person name="Thang M."/>
            <person name="Chan C."/>
        </authorList>
    </citation>
    <scope>NUCLEOTIDE SEQUENCE</scope>
</reference>
<accession>A0AA36MPK8</accession>
<proteinExistence type="predicted"/>
<evidence type="ECO:0000313" key="3">
    <source>
        <dbReference type="Proteomes" id="UP001178507"/>
    </source>
</evidence>
<evidence type="ECO:0000313" key="2">
    <source>
        <dbReference type="EMBL" id="CAJ1379472.1"/>
    </source>
</evidence>
<keyword evidence="3" id="KW-1185">Reference proteome</keyword>
<organism evidence="2 3">
    <name type="scientific">Effrenium voratum</name>
    <dbReference type="NCBI Taxonomy" id="2562239"/>
    <lineage>
        <taxon>Eukaryota</taxon>
        <taxon>Sar</taxon>
        <taxon>Alveolata</taxon>
        <taxon>Dinophyceae</taxon>
        <taxon>Suessiales</taxon>
        <taxon>Symbiodiniaceae</taxon>
        <taxon>Effrenium</taxon>
    </lineage>
</organism>
<protein>
    <submittedName>
        <fullName evidence="2">Uncharacterized protein</fullName>
    </submittedName>
</protein>